<dbReference type="EMBL" id="CP066681">
    <property type="protein sequence ID" value="QQG36960.1"/>
    <property type="molecule type" value="Genomic_DNA"/>
</dbReference>
<evidence type="ECO:0000313" key="3">
    <source>
        <dbReference type="EMBL" id="QQG36960.1"/>
    </source>
</evidence>
<protein>
    <recommendedName>
        <fullName evidence="2">Thioredoxin domain-containing protein</fullName>
    </recommendedName>
</protein>
<dbReference type="Gene3D" id="3.40.30.10">
    <property type="entry name" value="Glutaredoxin"/>
    <property type="match status" value="1"/>
</dbReference>
<dbReference type="InterPro" id="IPR036249">
    <property type="entry name" value="Thioredoxin-like_sf"/>
</dbReference>
<dbReference type="AlphaFoldDB" id="A0A7T5R3S3"/>
<feature type="chain" id="PRO_5032705722" description="Thioredoxin domain-containing protein" evidence="1">
    <location>
        <begin position="24"/>
        <end position="155"/>
    </location>
</feature>
<proteinExistence type="predicted"/>
<dbReference type="PROSITE" id="PS51352">
    <property type="entry name" value="THIOREDOXIN_2"/>
    <property type="match status" value="1"/>
</dbReference>
<evidence type="ECO:0000313" key="4">
    <source>
        <dbReference type="Proteomes" id="UP000595362"/>
    </source>
</evidence>
<evidence type="ECO:0000256" key="1">
    <source>
        <dbReference type="SAM" id="SignalP"/>
    </source>
</evidence>
<feature type="domain" description="Thioredoxin" evidence="2">
    <location>
        <begin position="13"/>
        <end position="143"/>
    </location>
</feature>
<name>A0A7T5R3S3_9BACT</name>
<dbReference type="CDD" id="cd02947">
    <property type="entry name" value="TRX_family"/>
    <property type="match status" value="1"/>
</dbReference>
<accession>A0A7T5R3S3</accession>
<evidence type="ECO:0000259" key="2">
    <source>
        <dbReference type="PROSITE" id="PS51352"/>
    </source>
</evidence>
<dbReference type="InterPro" id="IPR013766">
    <property type="entry name" value="Thioredoxin_domain"/>
</dbReference>
<gene>
    <name evidence="3" type="ORF">HYS17_04095</name>
</gene>
<reference evidence="3 4" key="1">
    <citation type="submission" date="2020-07" db="EMBL/GenBank/DDBJ databases">
        <title>Huge and variable diversity of episymbiotic CPR bacteria and DPANN archaea in groundwater ecosystems.</title>
        <authorList>
            <person name="He C.Y."/>
            <person name="Keren R."/>
            <person name="Whittaker M."/>
            <person name="Farag I.F."/>
            <person name="Doudna J."/>
            <person name="Cate J.H.D."/>
            <person name="Banfield J.F."/>
        </authorList>
    </citation>
    <scope>NUCLEOTIDE SEQUENCE [LARGE SCALE GENOMIC DNA]</scope>
    <source>
        <strain evidence="3">NC_groundwater_70_Ag_B-0.1um_54_66</strain>
    </source>
</reference>
<organism evidence="3 4">
    <name type="scientific">Micavibrio aeruginosavorus</name>
    <dbReference type="NCBI Taxonomy" id="349221"/>
    <lineage>
        <taxon>Bacteria</taxon>
        <taxon>Pseudomonadati</taxon>
        <taxon>Bdellovibrionota</taxon>
        <taxon>Bdellovibrionia</taxon>
        <taxon>Bdellovibrionales</taxon>
        <taxon>Pseudobdellovibrionaceae</taxon>
        <taxon>Micavibrio</taxon>
    </lineage>
</organism>
<dbReference type="Pfam" id="PF00085">
    <property type="entry name" value="Thioredoxin"/>
    <property type="match status" value="1"/>
</dbReference>
<keyword evidence="1" id="KW-0732">Signal</keyword>
<feature type="signal peptide" evidence="1">
    <location>
        <begin position="1"/>
        <end position="23"/>
    </location>
</feature>
<sequence length="155" mass="17298">MDRRTILKAFLASVLLAPLAAFGTETSVARQEYSGPDDPDTFQKTLAEQSSAAVVMNVFHATWCGPCKSLFAQMDDIRRQPGIKIQLLGVDIDKYPKISKAMLPMVATPQSFFYIYGQPQAYKFAGTIRNVPEMTRYLRELTRAVHGDQPGVPRL</sequence>
<dbReference type="Proteomes" id="UP000595362">
    <property type="component" value="Chromosome"/>
</dbReference>
<dbReference type="SUPFAM" id="SSF52833">
    <property type="entry name" value="Thioredoxin-like"/>
    <property type="match status" value="1"/>
</dbReference>